<dbReference type="SUPFAM" id="SSF57625">
    <property type="entry name" value="Invertebrate chitin-binding proteins"/>
    <property type="match status" value="4"/>
</dbReference>
<evidence type="ECO:0000256" key="1">
    <source>
        <dbReference type="ARBA" id="ARBA00022669"/>
    </source>
</evidence>
<dbReference type="AlphaFoldDB" id="A0A1B0EZL9"/>
<evidence type="ECO:0000313" key="8">
    <source>
        <dbReference type="Proteomes" id="UP000092462"/>
    </source>
</evidence>
<dbReference type="GO" id="GO:0008061">
    <property type="term" value="F:chitin binding"/>
    <property type="evidence" value="ECO:0007669"/>
    <property type="project" value="UniProtKB-KW"/>
</dbReference>
<dbReference type="Proteomes" id="UP000092462">
    <property type="component" value="Unassembled WGS sequence"/>
</dbReference>
<dbReference type="GO" id="GO:0005576">
    <property type="term" value="C:extracellular region"/>
    <property type="evidence" value="ECO:0007669"/>
    <property type="project" value="InterPro"/>
</dbReference>
<protein>
    <recommendedName>
        <fullName evidence="6">Chitin-binding type-2 domain-containing protein</fullName>
    </recommendedName>
</protein>
<keyword evidence="4" id="KW-1015">Disulfide bond</keyword>
<dbReference type="Pfam" id="PF01607">
    <property type="entry name" value="CBM_14"/>
    <property type="match status" value="2"/>
</dbReference>
<dbReference type="InterPro" id="IPR051940">
    <property type="entry name" value="Chitin_bind-dev_reg"/>
</dbReference>
<feature type="domain" description="Chitin-binding type-2" evidence="6">
    <location>
        <begin position="96"/>
        <end position="154"/>
    </location>
</feature>
<dbReference type="InterPro" id="IPR036508">
    <property type="entry name" value="Chitin-bd_dom_sf"/>
</dbReference>
<name>A0A1B0EZL9_PHLPP</name>
<dbReference type="VEuPathDB" id="VectorBase:PPAI007266"/>
<evidence type="ECO:0000256" key="3">
    <source>
        <dbReference type="ARBA" id="ARBA00022737"/>
    </source>
</evidence>
<dbReference type="Gene3D" id="2.170.140.10">
    <property type="entry name" value="Chitin binding domain"/>
    <property type="match status" value="2"/>
</dbReference>
<dbReference type="PROSITE" id="PS50940">
    <property type="entry name" value="CHIT_BIND_II"/>
    <property type="match status" value="3"/>
</dbReference>
<reference evidence="7" key="1">
    <citation type="submission" date="2022-08" db="UniProtKB">
        <authorList>
            <consortium name="EnsemblMetazoa"/>
        </authorList>
    </citation>
    <scope>IDENTIFICATION</scope>
    <source>
        <strain evidence="7">Israel</strain>
    </source>
</reference>
<accession>A0A1B0EZL9</accession>
<keyword evidence="1" id="KW-0147">Chitin-binding</keyword>
<evidence type="ECO:0000259" key="6">
    <source>
        <dbReference type="PROSITE" id="PS50940"/>
    </source>
</evidence>
<evidence type="ECO:0000256" key="4">
    <source>
        <dbReference type="ARBA" id="ARBA00023157"/>
    </source>
</evidence>
<evidence type="ECO:0000256" key="2">
    <source>
        <dbReference type="ARBA" id="ARBA00022729"/>
    </source>
</evidence>
<proteinExistence type="predicted"/>
<dbReference type="EMBL" id="AJVK01059959">
    <property type="status" value="NOT_ANNOTATED_CDS"/>
    <property type="molecule type" value="Genomic_DNA"/>
</dbReference>
<keyword evidence="8" id="KW-1185">Reference proteome</keyword>
<evidence type="ECO:0000313" key="7">
    <source>
        <dbReference type="EnsemblMetazoa" id="PPAI007266-PA"/>
    </source>
</evidence>
<dbReference type="SMART" id="SM00494">
    <property type="entry name" value="ChtBD2"/>
    <property type="match status" value="3"/>
</dbReference>
<feature type="domain" description="Chitin-binding type-2" evidence="6">
    <location>
        <begin position="35"/>
        <end position="95"/>
    </location>
</feature>
<dbReference type="PANTHER" id="PTHR23301">
    <property type="entry name" value="CHITIN BINDING PERITROPHIN-A"/>
    <property type="match status" value="1"/>
</dbReference>
<keyword evidence="2" id="KW-0732">Signal</keyword>
<dbReference type="EnsemblMetazoa" id="PPAI007266-RA">
    <property type="protein sequence ID" value="PPAI007266-PA"/>
    <property type="gene ID" value="PPAI007266"/>
</dbReference>
<keyword evidence="5" id="KW-0325">Glycoprotein</keyword>
<evidence type="ECO:0000256" key="5">
    <source>
        <dbReference type="ARBA" id="ARBA00023180"/>
    </source>
</evidence>
<dbReference type="VEuPathDB" id="VectorBase:PPAPM1_001787"/>
<organism evidence="7 8">
    <name type="scientific">Phlebotomus papatasi</name>
    <name type="common">Sandfly</name>
    <dbReference type="NCBI Taxonomy" id="29031"/>
    <lineage>
        <taxon>Eukaryota</taxon>
        <taxon>Metazoa</taxon>
        <taxon>Ecdysozoa</taxon>
        <taxon>Arthropoda</taxon>
        <taxon>Hexapoda</taxon>
        <taxon>Insecta</taxon>
        <taxon>Pterygota</taxon>
        <taxon>Neoptera</taxon>
        <taxon>Endopterygota</taxon>
        <taxon>Diptera</taxon>
        <taxon>Nematocera</taxon>
        <taxon>Psychodoidea</taxon>
        <taxon>Psychodidae</taxon>
        <taxon>Phlebotomus</taxon>
        <taxon>Phlebotomus</taxon>
    </lineage>
</organism>
<keyword evidence="3" id="KW-0677">Repeat</keyword>
<sequence>MHGRAVERSCRPGFHFDATALECRPPAAANCTLETDPCPPYDDPENIIFHPDENFCNRFHICYRGEKMQHNCGEGLYWDRVNEFCTFPEEADCPTSIVCPNIPGISYEPHPNRCESYFICINGNLVDVSTCSYPMIFDIHERNCNTPDIAQCIRDPCIGTVGHVTIPNPEDCREVVFCQNGRLINTQMCPDGHISDQGGICQPGDPETCEIFPPPDA</sequence>
<dbReference type="PANTHER" id="PTHR23301:SF0">
    <property type="entry name" value="CHITIN-BINDING TYPE-2 DOMAIN-CONTAINING PROTEIN-RELATED"/>
    <property type="match status" value="1"/>
</dbReference>
<dbReference type="InterPro" id="IPR002557">
    <property type="entry name" value="Chitin-bd_dom"/>
</dbReference>
<feature type="domain" description="Chitin-binding type-2" evidence="6">
    <location>
        <begin position="157"/>
        <end position="211"/>
    </location>
</feature>